<dbReference type="InterPro" id="IPR035892">
    <property type="entry name" value="C2_domain_sf"/>
</dbReference>
<organism evidence="1 2">
    <name type="scientific">Striga asiatica</name>
    <name type="common">Asiatic witchweed</name>
    <name type="synonym">Buchnera asiatica</name>
    <dbReference type="NCBI Taxonomy" id="4170"/>
    <lineage>
        <taxon>Eukaryota</taxon>
        <taxon>Viridiplantae</taxon>
        <taxon>Streptophyta</taxon>
        <taxon>Embryophyta</taxon>
        <taxon>Tracheophyta</taxon>
        <taxon>Spermatophyta</taxon>
        <taxon>Magnoliopsida</taxon>
        <taxon>eudicotyledons</taxon>
        <taxon>Gunneridae</taxon>
        <taxon>Pentapetalae</taxon>
        <taxon>asterids</taxon>
        <taxon>lamiids</taxon>
        <taxon>Lamiales</taxon>
        <taxon>Orobanchaceae</taxon>
        <taxon>Buchnereae</taxon>
        <taxon>Striga</taxon>
    </lineage>
</organism>
<protein>
    <submittedName>
        <fullName evidence="1">Calcium-dependent lipid-binding family protein</fullName>
    </submittedName>
</protein>
<dbReference type="CDD" id="cd00030">
    <property type="entry name" value="C2"/>
    <property type="match status" value="1"/>
</dbReference>
<dbReference type="PANTHER" id="PTHR31208:SF3">
    <property type="entry name" value="OS01G0953500 PROTEIN"/>
    <property type="match status" value="1"/>
</dbReference>
<keyword evidence="2" id="KW-1185">Reference proteome</keyword>
<accession>A0A5A7Q6R2</accession>
<sequence>MESRFTYNHGTFQESEQSFSAILQVYVHNICIHDNKDMHAKFSFTYNPDETLSTRIINKNPDLNFDERLIMKIRQADAVLKCEIWNDQLLGFALVPISSVPGKGKVTRIFDLSSTDLFHSPAGTVKLSLSLDPESLITTIYPEKGGFFEDLSIWKKKCEENGNMGKQIVDMYMRSMQQFTESLAKMKLPMELDKPKIMDGPRDLIQDDDEKIEMEKEKREINARVFYGSRAFF</sequence>
<name>A0A5A7Q6R2_STRAF</name>
<proteinExistence type="predicted"/>
<evidence type="ECO:0000313" key="1">
    <source>
        <dbReference type="EMBL" id="GER40744.1"/>
    </source>
</evidence>
<dbReference type="EMBL" id="BKCP01005960">
    <property type="protein sequence ID" value="GER40744.1"/>
    <property type="molecule type" value="Genomic_DNA"/>
</dbReference>
<dbReference type="AlphaFoldDB" id="A0A5A7Q6R2"/>
<comment type="caution">
    <text evidence="1">The sequence shown here is derived from an EMBL/GenBank/DDBJ whole genome shotgun (WGS) entry which is preliminary data.</text>
</comment>
<evidence type="ECO:0000313" key="2">
    <source>
        <dbReference type="Proteomes" id="UP000325081"/>
    </source>
</evidence>
<dbReference type="SUPFAM" id="SSF49562">
    <property type="entry name" value="C2 domain (Calcium/lipid-binding domain, CaLB)"/>
    <property type="match status" value="1"/>
</dbReference>
<dbReference type="OrthoDB" id="270970at2759"/>
<dbReference type="PANTHER" id="PTHR31208">
    <property type="entry name" value="EXPRESSED PROTEIN"/>
    <property type="match status" value="1"/>
</dbReference>
<gene>
    <name evidence="1" type="ORF">STAS_17424</name>
</gene>
<dbReference type="Proteomes" id="UP000325081">
    <property type="component" value="Unassembled WGS sequence"/>
</dbReference>
<dbReference type="Gene3D" id="2.60.40.150">
    <property type="entry name" value="C2 domain"/>
    <property type="match status" value="1"/>
</dbReference>
<reference evidence="2" key="1">
    <citation type="journal article" date="2019" name="Curr. Biol.">
        <title>Genome Sequence of Striga asiatica Provides Insight into the Evolution of Plant Parasitism.</title>
        <authorList>
            <person name="Yoshida S."/>
            <person name="Kim S."/>
            <person name="Wafula E.K."/>
            <person name="Tanskanen J."/>
            <person name="Kim Y.M."/>
            <person name="Honaas L."/>
            <person name="Yang Z."/>
            <person name="Spallek T."/>
            <person name="Conn C.E."/>
            <person name="Ichihashi Y."/>
            <person name="Cheong K."/>
            <person name="Cui S."/>
            <person name="Der J.P."/>
            <person name="Gundlach H."/>
            <person name="Jiao Y."/>
            <person name="Hori C."/>
            <person name="Ishida J.K."/>
            <person name="Kasahara H."/>
            <person name="Kiba T."/>
            <person name="Kim M.S."/>
            <person name="Koo N."/>
            <person name="Laohavisit A."/>
            <person name="Lee Y.H."/>
            <person name="Lumba S."/>
            <person name="McCourt P."/>
            <person name="Mortimer J.C."/>
            <person name="Mutuku J.M."/>
            <person name="Nomura T."/>
            <person name="Sasaki-Sekimoto Y."/>
            <person name="Seto Y."/>
            <person name="Wang Y."/>
            <person name="Wakatake T."/>
            <person name="Sakakibara H."/>
            <person name="Demura T."/>
            <person name="Yamaguchi S."/>
            <person name="Yoneyama K."/>
            <person name="Manabe R.I."/>
            <person name="Nelson D.C."/>
            <person name="Schulman A.H."/>
            <person name="Timko M.P."/>
            <person name="dePamphilis C.W."/>
            <person name="Choi D."/>
            <person name="Shirasu K."/>
        </authorList>
    </citation>
    <scope>NUCLEOTIDE SEQUENCE [LARGE SCALE GENOMIC DNA]</scope>
    <source>
        <strain evidence="2">cv. UVA1</strain>
    </source>
</reference>